<dbReference type="Proteomes" id="UP000649617">
    <property type="component" value="Unassembled WGS sequence"/>
</dbReference>
<evidence type="ECO:0000313" key="2">
    <source>
        <dbReference type="EMBL" id="CAE7732333.1"/>
    </source>
</evidence>
<accession>A0A812XEP5</accession>
<feature type="region of interest" description="Disordered" evidence="1">
    <location>
        <begin position="25"/>
        <end position="77"/>
    </location>
</feature>
<sequence length="160" mass="17829">MMPSGIPENAPVLSEKEAAEALKKFVKKNRTPKDRAKFMSTPTPMLTPVETSEQGEQPAPEEERPVEPSMSLPGTMPGLSLLVADADASMKKLVEEKLAKFDIFDSIDEERIKEFEAAAERSKAQSNYKEYKAKNKKIDPNKFSSVSVVQRREDGHSVMT</sequence>
<proteinExistence type="predicted"/>
<keyword evidence="3" id="KW-1185">Reference proteome</keyword>
<gene>
    <name evidence="2" type="ORF">SPIL2461_LOCUS21031</name>
</gene>
<feature type="compositionally biased region" description="Polar residues" evidence="1">
    <location>
        <begin position="40"/>
        <end position="55"/>
    </location>
</feature>
<reference evidence="2" key="1">
    <citation type="submission" date="2021-02" db="EMBL/GenBank/DDBJ databases">
        <authorList>
            <person name="Dougan E. K."/>
            <person name="Rhodes N."/>
            <person name="Thang M."/>
            <person name="Chan C."/>
        </authorList>
    </citation>
    <scope>NUCLEOTIDE SEQUENCE</scope>
</reference>
<evidence type="ECO:0000256" key="1">
    <source>
        <dbReference type="SAM" id="MobiDB-lite"/>
    </source>
</evidence>
<comment type="caution">
    <text evidence="2">The sequence shown here is derived from an EMBL/GenBank/DDBJ whole genome shotgun (WGS) entry which is preliminary data.</text>
</comment>
<dbReference type="OrthoDB" id="421672at2759"/>
<organism evidence="2 3">
    <name type="scientific">Symbiodinium pilosum</name>
    <name type="common">Dinoflagellate</name>
    <dbReference type="NCBI Taxonomy" id="2952"/>
    <lineage>
        <taxon>Eukaryota</taxon>
        <taxon>Sar</taxon>
        <taxon>Alveolata</taxon>
        <taxon>Dinophyceae</taxon>
        <taxon>Suessiales</taxon>
        <taxon>Symbiodiniaceae</taxon>
        <taxon>Symbiodinium</taxon>
    </lineage>
</organism>
<dbReference type="EMBL" id="CAJNIZ010045859">
    <property type="protein sequence ID" value="CAE7732333.1"/>
    <property type="molecule type" value="Genomic_DNA"/>
</dbReference>
<protein>
    <submittedName>
        <fullName evidence="2">Uncharacterized protein</fullName>
    </submittedName>
</protein>
<name>A0A812XEP5_SYMPI</name>
<evidence type="ECO:0000313" key="3">
    <source>
        <dbReference type="Proteomes" id="UP000649617"/>
    </source>
</evidence>
<dbReference type="AlphaFoldDB" id="A0A812XEP5"/>